<evidence type="ECO:0008006" key="4">
    <source>
        <dbReference type="Google" id="ProtNLM"/>
    </source>
</evidence>
<sequence>MKHKMIAVTLMLCFMFSLSGCGETVTGKDSEGVEQPTAEGGWVIKIDQTITAPYMGSLGGQSEIMSENIMRMIATNHNDSPYDGQFTGTAYITSFTDMKKKLEDPENIDFLEYKTSHEAHGFTFVLKPTDLAALTQDDKIDERLADVSTAEFLMPTKGENPATVKGSAGGYQFAWGDKLDFSLTCVMQQTNNIIELETDMFGIFVGTIKRLSEDELDFEIAPLTPSESAKTQ</sequence>
<protein>
    <recommendedName>
        <fullName evidence="4">Lipoprotein</fullName>
    </recommendedName>
</protein>
<dbReference type="PROSITE" id="PS51257">
    <property type="entry name" value="PROKAR_LIPOPROTEIN"/>
    <property type="match status" value="1"/>
</dbReference>
<dbReference type="RefSeq" id="WP_073033079.1">
    <property type="nucleotide sequence ID" value="NZ_FQXJ01000032.1"/>
</dbReference>
<name>A0A1M6FN01_9FIRM</name>
<proteinExistence type="predicted"/>
<keyword evidence="3" id="KW-1185">Reference proteome</keyword>
<evidence type="ECO:0000256" key="1">
    <source>
        <dbReference type="SAM" id="SignalP"/>
    </source>
</evidence>
<organism evidence="2 3">
    <name type="scientific">Desulfosporosinus lacus DSM 15449</name>
    <dbReference type="NCBI Taxonomy" id="1121420"/>
    <lineage>
        <taxon>Bacteria</taxon>
        <taxon>Bacillati</taxon>
        <taxon>Bacillota</taxon>
        <taxon>Clostridia</taxon>
        <taxon>Eubacteriales</taxon>
        <taxon>Desulfitobacteriaceae</taxon>
        <taxon>Desulfosporosinus</taxon>
    </lineage>
</organism>
<accession>A0A1M6FN01</accession>
<reference evidence="3" key="1">
    <citation type="submission" date="2016-11" db="EMBL/GenBank/DDBJ databases">
        <authorList>
            <person name="Varghese N."/>
            <person name="Submissions S."/>
        </authorList>
    </citation>
    <scope>NUCLEOTIDE SEQUENCE [LARGE SCALE GENOMIC DNA]</scope>
    <source>
        <strain evidence="3">DSM 15449</strain>
    </source>
</reference>
<evidence type="ECO:0000313" key="3">
    <source>
        <dbReference type="Proteomes" id="UP000183954"/>
    </source>
</evidence>
<dbReference type="Proteomes" id="UP000183954">
    <property type="component" value="Unassembled WGS sequence"/>
</dbReference>
<keyword evidence="1" id="KW-0732">Signal</keyword>
<feature type="chain" id="PRO_5038419490" description="Lipoprotein" evidence="1">
    <location>
        <begin position="20"/>
        <end position="232"/>
    </location>
</feature>
<feature type="signal peptide" evidence="1">
    <location>
        <begin position="1"/>
        <end position="19"/>
    </location>
</feature>
<dbReference type="EMBL" id="FQXJ01000032">
    <property type="protein sequence ID" value="SHI99067.1"/>
    <property type="molecule type" value="Genomic_DNA"/>
</dbReference>
<evidence type="ECO:0000313" key="2">
    <source>
        <dbReference type="EMBL" id="SHI99067.1"/>
    </source>
</evidence>
<gene>
    <name evidence="2" type="ORF">SAMN02746098_04968</name>
</gene>
<dbReference type="AlphaFoldDB" id="A0A1M6FN01"/>
<dbReference type="STRING" id="1121420.SAMN02746098_04968"/>